<dbReference type="Pfam" id="PF12804">
    <property type="entry name" value="NTP_transf_3"/>
    <property type="match status" value="1"/>
</dbReference>
<evidence type="ECO:0000313" key="4">
    <source>
        <dbReference type="Proteomes" id="UP000503096"/>
    </source>
</evidence>
<organism evidence="3 4">
    <name type="scientific">Usitatibacter palustris</name>
    <dbReference type="NCBI Taxonomy" id="2732487"/>
    <lineage>
        <taxon>Bacteria</taxon>
        <taxon>Pseudomonadati</taxon>
        <taxon>Pseudomonadota</taxon>
        <taxon>Betaproteobacteria</taxon>
        <taxon>Nitrosomonadales</taxon>
        <taxon>Usitatibacteraceae</taxon>
        <taxon>Usitatibacter</taxon>
    </lineage>
</organism>
<protein>
    <recommendedName>
        <fullName evidence="2">MobA-like NTP transferase domain-containing protein</fullName>
    </recommendedName>
</protein>
<dbReference type="CDD" id="cd04182">
    <property type="entry name" value="GT_2_like_f"/>
    <property type="match status" value="1"/>
</dbReference>
<accession>A0A6M4HCM2</accession>
<sequence length="184" mass="18808">MIRGILLAGGASTRFGSPKLLHPYADGLALGAYTARKVIAGVGNALAVVRAGDDELAAQLRASGCEVVVSERSREGMGASLAAGVGATRDASGWIVALADMPRIELATYGAITQALQGGARLVVPVTRDAGERGHPVGFSAAYGEELCALQGDEGARSILSRHASDVLAIPVDDSGILFDIDRP</sequence>
<dbReference type="PANTHER" id="PTHR43777">
    <property type="entry name" value="MOLYBDENUM COFACTOR CYTIDYLYLTRANSFERASE"/>
    <property type="match status" value="1"/>
</dbReference>
<keyword evidence="4" id="KW-1185">Reference proteome</keyword>
<dbReference type="InParanoid" id="A0A6M4HCM2"/>
<dbReference type="InterPro" id="IPR025877">
    <property type="entry name" value="MobA-like_NTP_Trfase"/>
</dbReference>
<gene>
    <name evidence="3" type="ORF">DSM104440_02573</name>
</gene>
<dbReference type="InterPro" id="IPR029044">
    <property type="entry name" value="Nucleotide-diphossugar_trans"/>
</dbReference>
<evidence type="ECO:0000256" key="1">
    <source>
        <dbReference type="ARBA" id="ARBA00022842"/>
    </source>
</evidence>
<evidence type="ECO:0000313" key="3">
    <source>
        <dbReference type="EMBL" id="QJR15747.1"/>
    </source>
</evidence>
<dbReference type="RefSeq" id="WP_171163304.1">
    <property type="nucleotide sequence ID" value="NZ_CP053073.1"/>
</dbReference>
<dbReference type="KEGG" id="upl:DSM104440_02573"/>
<dbReference type="AlphaFoldDB" id="A0A6M4HCM2"/>
<dbReference type="PANTHER" id="PTHR43777:SF1">
    <property type="entry name" value="MOLYBDENUM COFACTOR CYTIDYLYLTRANSFERASE"/>
    <property type="match status" value="1"/>
</dbReference>
<name>A0A6M4HCM2_9PROT</name>
<keyword evidence="1" id="KW-0460">Magnesium</keyword>
<feature type="domain" description="MobA-like NTP transferase" evidence="2">
    <location>
        <begin position="4"/>
        <end position="165"/>
    </location>
</feature>
<proteinExistence type="predicted"/>
<dbReference type="GO" id="GO:0016779">
    <property type="term" value="F:nucleotidyltransferase activity"/>
    <property type="evidence" value="ECO:0007669"/>
    <property type="project" value="UniProtKB-ARBA"/>
</dbReference>
<dbReference type="SUPFAM" id="SSF53448">
    <property type="entry name" value="Nucleotide-diphospho-sugar transferases"/>
    <property type="match status" value="1"/>
</dbReference>
<dbReference type="EMBL" id="CP053073">
    <property type="protein sequence ID" value="QJR15747.1"/>
    <property type="molecule type" value="Genomic_DNA"/>
</dbReference>
<dbReference type="Proteomes" id="UP000503096">
    <property type="component" value="Chromosome"/>
</dbReference>
<dbReference type="Gene3D" id="3.90.550.10">
    <property type="entry name" value="Spore Coat Polysaccharide Biosynthesis Protein SpsA, Chain A"/>
    <property type="match status" value="1"/>
</dbReference>
<evidence type="ECO:0000259" key="2">
    <source>
        <dbReference type="Pfam" id="PF12804"/>
    </source>
</evidence>
<reference evidence="3 4" key="1">
    <citation type="submission" date="2020-04" db="EMBL/GenBank/DDBJ databases">
        <title>Usitatibacter rugosus gen. nov., sp. nov. and Usitatibacter palustris sp. nov., novel members of Usitatibacteraceae fam. nov. within the order Nitrosomonadales isolated from soil.</title>
        <authorList>
            <person name="Huber K.J."/>
            <person name="Neumann-Schaal M."/>
            <person name="Geppert A."/>
            <person name="Luckner M."/>
            <person name="Wanner G."/>
            <person name="Overmann J."/>
        </authorList>
    </citation>
    <scope>NUCLEOTIDE SEQUENCE [LARGE SCALE GENOMIC DNA]</scope>
    <source>
        <strain evidence="3 4">Swamp67</strain>
    </source>
</reference>